<gene>
    <name evidence="1" type="ORF">NCTC13032_05624</name>
</gene>
<sequence>MRQNLPLSASDNVVGLALTTNATVSTAQYSDYGVQLVGGVGNVLSLLGENSAQVTFKRTDRR</sequence>
<dbReference type="EMBL" id="LR590464">
    <property type="protein sequence ID" value="VTP75428.1"/>
    <property type="molecule type" value="Genomic_DNA"/>
</dbReference>
<protein>
    <submittedName>
        <fullName evidence="1">Uncharacterized protein</fullName>
    </submittedName>
</protein>
<evidence type="ECO:0000313" key="1">
    <source>
        <dbReference type="EMBL" id="VTP75428.1"/>
    </source>
</evidence>
<reference evidence="1 2" key="1">
    <citation type="submission" date="2019-05" db="EMBL/GenBank/DDBJ databases">
        <authorList>
            <consortium name="Pathogen Informatics"/>
        </authorList>
    </citation>
    <scope>NUCLEOTIDE SEQUENCE [LARGE SCALE GENOMIC DNA]</scope>
    <source>
        <strain evidence="1 2">NCTC13032</strain>
    </source>
</reference>
<proteinExistence type="predicted"/>
<evidence type="ECO:0000313" key="2">
    <source>
        <dbReference type="Proteomes" id="UP000310719"/>
    </source>
</evidence>
<accession>A0A4U9ICE5</accession>
<dbReference type="AlphaFoldDB" id="A0A4U9ICE5"/>
<dbReference type="Proteomes" id="UP000310719">
    <property type="component" value="Chromosome"/>
</dbReference>
<name>A0A4U9ICE5_9ENTR</name>
<organism evidence="1 2">
    <name type="scientific">Leclercia adecarboxylata</name>
    <dbReference type="NCBI Taxonomy" id="83655"/>
    <lineage>
        <taxon>Bacteria</taxon>
        <taxon>Pseudomonadati</taxon>
        <taxon>Pseudomonadota</taxon>
        <taxon>Gammaproteobacteria</taxon>
        <taxon>Enterobacterales</taxon>
        <taxon>Enterobacteriaceae</taxon>
        <taxon>Leclercia</taxon>
    </lineage>
</organism>